<organism evidence="1 2">
    <name type="scientific">Agrobacterium arsenijevicii</name>
    <dbReference type="NCBI Taxonomy" id="1585697"/>
    <lineage>
        <taxon>Bacteria</taxon>
        <taxon>Pseudomonadati</taxon>
        <taxon>Pseudomonadota</taxon>
        <taxon>Alphaproteobacteria</taxon>
        <taxon>Hyphomicrobiales</taxon>
        <taxon>Rhizobiaceae</taxon>
        <taxon>Rhizobium/Agrobacterium group</taxon>
        <taxon>Agrobacterium</taxon>
    </lineage>
</organism>
<accession>A0ABR5D3P9</accession>
<keyword evidence="2" id="KW-1185">Reference proteome</keyword>
<proteinExistence type="predicted"/>
<evidence type="ECO:0008006" key="3">
    <source>
        <dbReference type="Google" id="ProtNLM"/>
    </source>
</evidence>
<dbReference type="RefSeq" id="WP_045021358.1">
    <property type="nucleotide sequence ID" value="NZ_CP166105.1"/>
</dbReference>
<dbReference type="SUPFAM" id="SSF103473">
    <property type="entry name" value="MFS general substrate transporter"/>
    <property type="match status" value="1"/>
</dbReference>
<evidence type="ECO:0000313" key="2">
    <source>
        <dbReference type="Proteomes" id="UP000032564"/>
    </source>
</evidence>
<dbReference type="EMBL" id="JWIT01000014">
    <property type="protein sequence ID" value="KJF71671.1"/>
    <property type="molecule type" value="Genomic_DNA"/>
</dbReference>
<gene>
    <name evidence="1" type="ORF">RP75_19225</name>
</gene>
<protein>
    <recommendedName>
        <fullName evidence="3">MFS transporter</fullName>
    </recommendedName>
</protein>
<sequence>MNPERNMTKPSAVPAASKLDWQLILPVVVIVSLDAASSGAILPILPFYLRDLGATPLALGFVLAAEGLKQSLPMLPKHSVIGRRL</sequence>
<dbReference type="InterPro" id="IPR036259">
    <property type="entry name" value="MFS_trans_sf"/>
</dbReference>
<evidence type="ECO:0000313" key="1">
    <source>
        <dbReference type="EMBL" id="KJF71671.1"/>
    </source>
</evidence>
<dbReference type="Proteomes" id="UP000032564">
    <property type="component" value="Unassembled WGS sequence"/>
</dbReference>
<comment type="caution">
    <text evidence="1">The sequence shown here is derived from an EMBL/GenBank/DDBJ whole genome shotgun (WGS) entry which is preliminary data.</text>
</comment>
<name>A0ABR5D3P9_9HYPH</name>
<reference evidence="1 2" key="1">
    <citation type="submission" date="2014-12" db="EMBL/GenBank/DDBJ databases">
        <authorList>
            <person name="Kuzmanovic N."/>
            <person name="Pulawska J."/>
            <person name="Obradovic A."/>
        </authorList>
    </citation>
    <scope>NUCLEOTIDE SEQUENCE [LARGE SCALE GENOMIC DNA]</scope>
    <source>
        <strain evidence="1 2">KFB 330</strain>
    </source>
</reference>